<feature type="region of interest" description="Disordered" evidence="1">
    <location>
        <begin position="132"/>
        <end position="161"/>
    </location>
</feature>
<comment type="caution">
    <text evidence="2">The sequence shown here is derived from an EMBL/GenBank/DDBJ whole genome shotgun (WGS) entry which is preliminary data.</text>
</comment>
<organism evidence="2 3">
    <name type="scientific">Zizania palustris</name>
    <name type="common">Northern wild rice</name>
    <dbReference type="NCBI Taxonomy" id="103762"/>
    <lineage>
        <taxon>Eukaryota</taxon>
        <taxon>Viridiplantae</taxon>
        <taxon>Streptophyta</taxon>
        <taxon>Embryophyta</taxon>
        <taxon>Tracheophyta</taxon>
        <taxon>Spermatophyta</taxon>
        <taxon>Magnoliopsida</taxon>
        <taxon>Liliopsida</taxon>
        <taxon>Poales</taxon>
        <taxon>Poaceae</taxon>
        <taxon>BOP clade</taxon>
        <taxon>Oryzoideae</taxon>
        <taxon>Oryzeae</taxon>
        <taxon>Zizaniinae</taxon>
        <taxon>Zizania</taxon>
    </lineage>
</organism>
<dbReference type="Proteomes" id="UP000729402">
    <property type="component" value="Unassembled WGS sequence"/>
</dbReference>
<sequence length="161" mass="17356">MMQRPVAAPSRGGATRRQGNDRRDPRSCACAGDRAMGVGGAAAVGGEMGGGGASRLDLDSGLSGVMTVAWRDRSGWEEEKPAFRLCIPQYQVEDVNGVSRAATEVRHRRSSATVVVSRRQERYKYCCRRRDISGSGSASFATVGGRATERRRALASRPRQP</sequence>
<evidence type="ECO:0000313" key="2">
    <source>
        <dbReference type="EMBL" id="KAG8052548.1"/>
    </source>
</evidence>
<evidence type="ECO:0000313" key="3">
    <source>
        <dbReference type="Proteomes" id="UP000729402"/>
    </source>
</evidence>
<gene>
    <name evidence="2" type="ORF">GUJ93_ZPchr0001g31281</name>
</gene>
<keyword evidence="3" id="KW-1185">Reference proteome</keyword>
<name>A0A8J5VLU4_ZIZPA</name>
<reference evidence="2" key="2">
    <citation type="submission" date="2021-02" db="EMBL/GenBank/DDBJ databases">
        <authorList>
            <person name="Kimball J.A."/>
            <person name="Haas M.W."/>
            <person name="Macchietto M."/>
            <person name="Kono T."/>
            <person name="Duquette J."/>
            <person name="Shao M."/>
        </authorList>
    </citation>
    <scope>NUCLEOTIDE SEQUENCE</scope>
    <source>
        <tissue evidence="2">Fresh leaf tissue</tissue>
    </source>
</reference>
<evidence type="ECO:0000256" key="1">
    <source>
        <dbReference type="SAM" id="MobiDB-lite"/>
    </source>
</evidence>
<proteinExistence type="predicted"/>
<reference evidence="2" key="1">
    <citation type="journal article" date="2021" name="bioRxiv">
        <title>Whole Genome Assembly and Annotation of Northern Wild Rice, Zizania palustris L., Supports a Whole Genome Duplication in the Zizania Genus.</title>
        <authorList>
            <person name="Haas M."/>
            <person name="Kono T."/>
            <person name="Macchietto M."/>
            <person name="Millas R."/>
            <person name="McGilp L."/>
            <person name="Shao M."/>
            <person name="Duquette J."/>
            <person name="Hirsch C.N."/>
            <person name="Kimball J."/>
        </authorList>
    </citation>
    <scope>NUCLEOTIDE SEQUENCE</scope>
    <source>
        <tissue evidence="2">Fresh leaf tissue</tissue>
    </source>
</reference>
<dbReference type="AlphaFoldDB" id="A0A8J5VLU4"/>
<feature type="region of interest" description="Disordered" evidence="1">
    <location>
        <begin position="1"/>
        <end position="28"/>
    </location>
</feature>
<protein>
    <submittedName>
        <fullName evidence="2">Uncharacterized protein</fullName>
    </submittedName>
</protein>
<accession>A0A8J5VLU4</accession>
<dbReference type="EMBL" id="JAAALK010000288">
    <property type="protein sequence ID" value="KAG8052548.1"/>
    <property type="molecule type" value="Genomic_DNA"/>
</dbReference>